<dbReference type="SUPFAM" id="SSF57701">
    <property type="entry name" value="Zn2/Cys6 DNA-binding domain"/>
    <property type="match status" value="1"/>
</dbReference>
<dbReference type="PROSITE" id="PS00463">
    <property type="entry name" value="ZN2_CY6_FUNGAL_1"/>
    <property type="match status" value="1"/>
</dbReference>
<dbReference type="PROSITE" id="PS50048">
    <property type="entry name" value="ZN2_CY6_FUNGAL_2"/>
    <property type="match status" value="1"/>
</dbReference>
<gene>
    <name evidence="7" type="ORF">LMH87_010849</name>
</gene>
<keyword evidence="4" id="KW-0539">Nucleus</keyword>
<dbReference type="KEGG" id="amus:LMH87_010849"/>
<dbReference type="AlphaFoldDB" id="A0A9W8QAL4"/>
<protein>
    <recommendedName>
        <fullName evidence="6">Zn(2)-C6 fungal-type domain-containing protein</fullName>
    </recommendedName>
</protein>
<dbReference type="InterPro" id="IPR001138">
    <property type="entry name" value="Zn2Cys6_DnaBD"/>
</dbReference>
<keyword evidence="2" id="KW-0805">Transcription regulation</keyword>
<keyword evidence="1" id="KW-0479">Metal-binding</keyword>
<dbReference type="CDD" id="cd12148">
    <property type="entry name" value="fungal_TF_MHR"/>
    <property type="match status" value="1"/>
</dbReference>
<evidence type="ECO:0000256" key="5">
    <source>
        <dbReference type="SAM" id="MobiDB-lite"/>
    </source>
</evidence>
<feature type="compositionally biased region" description="Low complexity" evidence="5">
    <location>
        <begin position="101"/>
        <end position="113"/>
    </location>
</feature>
<name>A0A9W8QAL4_AKAMU</name>
<evidence type="ECO:0000313" key="7">
    <source>
        <dbReference type="EMBL" id="KAJ4150083.1"/>
    </source>
</evidence>
<proteinExistence type="predicted"/>
<dbReference type="InterPro" id="IPR036864">
    <property type="entry name" value="Zn2-C6_fun-type_DNA-bd_sf"/>
</dbReference>
<dbReference type="GO" id="GO:0006351">
    <property type="term" value="P:DNA-templated transcription"/>
    <property type="evidence" value="ECO:0007669"/>
    <property type="project" value="InterPro"/>
</dbReference>
<evidence type="ECO:0000259" key="6">
    <source>
        <dbReference type="PROSITE" id="PS50048"/>
    </source>
</evidence>
<dbReference type="PANTHER" id="PTHR47840">
    <property type="entry name" value="ZN(II)2CYS6 TRANSCRIPTION FACTOR (EUROFUNG)-RELATED"/>
    <property type="match status" value="1"/>
</dbReference>
<dbReference type="Gene3D" id="4.10.240.10">
    <property type="entry name" value="Zn(2)-C6 fungal-type DNA-binding domain"/>
    <property type="match status" value="1"/>
</dbReference>
<dbReference type="GO" id="GO:0003677">
    <property type="term" value="F:DNA binding"/>
    <property type="evidence" value="ECO:0007669"/>
    <property type="project" value="InterPro"/>
</dbReference>
<dbReference type="SMART" id="SM00906">
    <property type="entry name" value="Fungal_trans"/>
    <property type="match status" value="1"/>
</dbReference>
<comment type="caution">
    <text evidence="7">The sequence shown here is derived from an EMBL/GenBank/DDBJ whole genome shotgun (WGS) entry which is preliminary data.</text>
</comment>
<evidence type="ECO:0000256" key="1">
    <source>
        <dbReference type="ARBA" id="ARBA00022723"/>
    </source>
</evidence>
<dbReference type="RefSeq" id="XP_056051797.1">
    <property type="nucleotide sequence ID" value="XM_056199893.1"/>
</dbReference>
<dbReference type="GO" id="GO:0008270">
    <property type="term" value="F:zinc ion binding"/>
    <property type="evidence" value="ECO:0007669"/>
    <property type="project" value="InterPro"/>
</dbReference>
<dbReference type="Pfam" id="PF04082">
    <property type="entry name" value="Fungal_trans"/>
    <property type="match status" value="1"/>
</dbReference>
<evidence type="ECO:0000256" key="4">
    <source>
        <dbReference type="ARBA" id="ARBA00023242"/>
    </source>
</evidence>
<feature type="region of interest" description="Disordered" evidence="5">
    <location>
        <begin position="101"/>
        <end position="140"/>
    </location>
</feature>
<organism evidence="7 8">
    <name type="scientific">Akanthomyces muscarius</name>
    <name type="common">Entomopathogenic fungus</name>
    <name type="synonym">Lecanicillium muscarium</name>
    <dbReference type="NCBI Taxonomy" id="2231603"/>
    <lineage>
        <taxon>Eukaryota</taxon>
        <taxon>Fungi</taxon>
        <taxon>Dikarya</taxon>
        <taxon>Ascomycota</taxon>
        <taxon>Pezizomycotina</taxon>
        <taxon>Sordariomycetes</taxon>
        <taxon>Hypocreomycetidae</taxon>
        <taxon>Hypocreales</taxon>
        <taxon>Cordycipitaceae</taxon>
        <taxon>Akanthomyces</taxon>
    </lineage>
</organism>
<dbReference type="PANTHER" id="PTHR47840:SF1">
    <property type="entry name" value="ZN(II)2CYS6 TRANSCRIPTION FACTOR (EUROFUNG)"/>
    <property type="match status" value="1"/>
</dbReference>
<evidence type="ECO:0000256" key="2">
    <source>
        <dbReference type="ARBA" id="ARBA00023015"/>
    </source>
</evidence>
<dbReference type="InterPro" id="IPR007219">
    <property type="entry name" value="XnlR_reg_dom"/>
</dbReference>
<keyword evidence="8" id="KW-1185">Reference proteome</keyword>
<dbReference type="GeneID" id="80898008"/>
<sequence>MRNPPATLRHKFRKGTHSCGECRRRKLKCTLSPESTVCTSCQRRGIQCIPQEMGLPVAKAASNECRSKSSGVVVLQKPKTQPERLEKQANKVTVADRCLASSVSPDSPVDAVPRSLQASLPSSSDEQTWPARQSQCSAGDASFMNPDVLGRTVAHNAKVVTALEEGRYFDGPLTSSIPSLRQNSQTSAHHDISARLCSFLPPESTASILLTNGPSVFLDLFNSSQHFRKLQKTDHPALVANRLMMLALCLQQLPSSFDQSSLVFQPALVTPNLSSRSRSSVVICTWVEAASCLVSCNDNLISNAEGLEALILQATVQADGGHLRKAWMTGRKAISMAVMLGLHRVQPNSATFLSSCIPGEVVSSQMIDSLWFRCNCIDRYASLVLGLPPASNDLDFASEARMQDNTPNEYLGKTYAVCSGRICERNEKLAAGHDGRVLTEEIENELEHIAHFVDDTWWDSPSLCVAGTALSDELMVLNLQVRYYTLTVMLQLPYMLQQKAGQYPAAHERSCKTCMQACRSVIHRFVRFRNIYKSSTTGRQIDYAALLSCMALLQGHIVLWRQARQSKAHSLQPLDEELVDTARQTMQHIGVMNGNDTLSCEFAKTISNLLAYLRSHGKGNNGGLDSYFAEPSVRMTEQQAMLPPTSPYSILFDGFSLDPSLIFPFISTDI</sequence>
<evidence type="ECO:0000313" key="8">
    <source>
        <dbReference type="Proteomes" id="UP001144673"/>
    </source>
</evidence>
<dbReference type="EMBL" id="JAJHUN010000009">
    <property type="protein sequence ID" value="KAJ4150083.1"/>
    <property type="molecule type" value="Genomic_DNA"/>
</dbReference>
<dbReference type="CDD" id="cd00067">
    <property type="entry name" value="GAL4"/>
    <property type="match status" value="1"/>
</dbReference>
<feature type="compositionally biased region" description="Polar residues" evidence="5">
    <location>
        <begin position="116"/>
        <end position="137"/>
    </location>
</feature>
<accession>A0A9W8QAL4</accession>
<dbReference type="SMART" id="SM00066">
    <property type="entry name" value="GAL4"/>
    <property type="match status" value="1"/>
</dbReference>
<dbReference type="Proteomes" id="UP001144673">
    <property type="component" value="Chromosome 4"/>
</dbReference>
<keyword evidence="3" id="KW-0804">Transcription</keyword>
<evidence type="ECO:0000256" key="3">
    <source>
        <dbReference type="ARBA" id="ARBA00023163"/>
    </source>
</evidence>
<dbReference type="GO" id="GO:0000981">
    <property type="term" value="F:DNA-binding transcription factor activity, RNA polymerase II-specific"/>
    <property type="evidence" value="ECO:0007669"/>
    <property type="project" value="InterPro"/>
</dbReference>
<reference evidence="7" key="1">
    <citation type="journal article" date="2023" name="Access Microbiol">
        <title>De-novo genome assembly for Akanthomyces muscarius, a biocontrol agent of insect agricultural pests.</title>
        <authorList>
            <person name="Erdos Z."/>
            <person name="Studholme D.J."/>
            <person name="Raymond B."/>
            <person name="Sharma M."/>
        </authorList>
    </citation>
    <scope>NUCLEOTIDE SEQUENCE</scope>
    <source>
        <strain evidence="7">Ve6</strain>
    </source>
</reference>
<feature type="domain" description="Zn(2)-C6 fungal-type" evidence="6">
    <location>
        <begin position="18"/>
        <end position="48"/>
    </location>
</feature>